<keyword evidence="8" id="KW-1185">Reference proteome</keyword>
<dbReference type="GO" id="GO:0005886">
    <property type="term" value="C:plasma membrane"/>
    <property type="evidence" value="ECO:0007669"/>
    <property type="project" value="UniProtKB-SubCell"/>
</dbReference>
<gene>
    <name evidence="7" type="ORF">I6N98_16825</name>
</gene>
<dbReference type="AlphaFoldDB" id="A0A7T4R050"/>
<accession>A0A7T4R050</accession>
<dbReference type="GO" id="GO:0008324">
    <property type="term" value="F:monoatomic cation transmembrane transporter activity"/>
    <property type="evidence" value="ECO:0007669"/>
    <property type="project" value="InterPro"/>
</dbReference>
<dbReference type="KEGG" id="snan:I6N98_16825"/>
<dbReference type="PANTHER" id="PTHR34584:SF1">
    <property type="entry name" value="NA(+)_H(+) ANTIPORTER SUBUNIT E1"/>
    <property type="match status" value="1"/>
</dbReference>
<dbReference type="EMBL" id="CP066167">
    <property type="protein sequence ID" value="QQD17983.1"/>
    <property type="molecule type" value="Genomic_DNA"/>
</dbReference>
<dbReference type="RefSeq" id="WP_198569481.1">
    <property type="nucleotide sequence ID" value="NZ_CP066167.1"/>
</dbReference>
<reference evidence="7 8" key="1">
    <citation type="submission" date="2020-12" db="EMBL/GenBank/DDBJ databases">
        <authorList>
            <person name="Shan Y."/>
        </authorList>
    </citation>
    <scope>NUCLEOTIDE SEQUENCE [LARGE SCALE GENOMIC DNA]</scope>
    <source>
        <strain evidence="8">csc3.9</strain>
    </source>
</reference>
<protein>
    <submittedName>
        <fullName evidence="7">Na+/H+ antiporter subunit E</fullName>
    </submittedName>
</protein>
<keyword evidence="6" id="KW-0472">Membrane</keyword>
<comment type="subcellular location">
    <subcellularLocation>
        <location evidence="1">Cell membrane</location>
        <topology evidence="1">Multi-pass membrane protein</topology>
    </subcellularLocation>
</comment>
<evidence type="ECO:0000256" key="6">
    <source>
        <dbReference type="ARBA" id="ARBA00023136"/>
    </source>
</evidence>
<dbReference type="InterPro" id="IPR002758">
    <property type="entry name" value="Cation_antiport_E"/>
</dbReference>
<evidence type="ECO:0000256" key="5">
    <source>
        <dbReference type="ARBA" id="ARBA00022989"/>
    </source>
</evidence>
<organism evidence="7 8">
    <name type="scientific">Spongiibacter nanhainus</name>
    <dbReference type="NCBI Taxonomy" id="2794344"/>
    <lineage>
        <taxon>Bacteria</taxon>
        <taxon>Pseudomonadati</taxon>
        <taxon>Pseudomonadota</taxon>
        <taxon>Gammaproteobacteria</taxon>
        <taxon>Cellvibrionales</taxon>
        <taxon>Spongiibacteraceae</taxon>
        <taxon>Spongiibacter</taxon>
    </lineage>
</organism>
<evidence type="ECO:0000256" key="3">
    <source>
        <dbReference type="ARBA" id="ARBA00022475"/>
    </source>
</evidence>
<keyword evidence="4" id="KW-0812">Transmembrane</keyword>
<dbReference type="Pfam" id="PF01899">
    <property type="entry name" value="MNHE"/>
    <property type="match status" value="1"/>
</dbReference>
<dbReference type="Proteomes" id="UP000596063">
    <property type="component" value="Chromosome"/>
</dbReference>
<name>A0A7T4R050_9GAMM</name>
<evidence type="ECO:0000313" key="7">
    <source>
        <dbReference type="EMBL" id="QQD17983.1"/>
    </source>
</evidence>
<sequence>MRHTVSVLLVLSVIWLANSGHYGPLLISFGVVSVLLSAWITHRMDVVDHESLPFHLSRKLPAYYLWLAKNIFTSNLDVVRRAWIGPSAISPQLERVPADQRSDLGRVIYANSINLTPGTLSVQVDDDAILVHALSKDGMDSLKGGEMGRRVCALED</sequence>
<evidence type="ECO:0000256" key="4">
    <source>
        <dbReference type="ARBA" id="ARBA00022692"/>
    </source>
</evidence>
<proteinExistence type="inferred from homology"/>
<evidence type="ECO:0000313" key="8">
    <source>
        <dbReference type="Proteomes" id="UP000596063"/>
    </source>
</evidence>
<keyword evidence="3" id="KW-1003">Cell membrane</keyword>
<comment type="similarity">
    <text evidence="2">Belongs to the CPA3 antiporters (TC 2.A.63) subunit E family.</text>
</comment>
<dbReference type="PANTHER" id="PTHR34584">
    <property type="entry name" value="NA(+)/H(+) ANTIPORTER SUBUNIT E1"/>
    <property type="match status" value="1"/>
</dbReference>
<evidence type="ECO:0000256" key="2">
    <source>
        <dbReference type="ARBA" id="ARBA00006228"/>
    </source>
</evidence>
<keyword evidence="5" id="KW-1133">Transmembrane helix</keyword>
<evidence type="ECO:0000256" key="1">
    <source>
        <dbReference type="ARBA" id="ARBA00004651"/>
    </source>
</evidence>